<gene>
    <name evidence="1" type="ORF">dsat_0430</name>
</gene>
<evidence type="ECO:0000313" key="1">
    <source>
        <dbReference type="EMBL" id="EPR32989.1"/>
    </source>
</evidence>
<name>S7UGM8_9BACT</name>
<organism evidence="1 2">
    <name type="scientific">Alkalidesulfovibrio alkalitolerans DSM 16529</name>
    <dbReference type="NCBI Taxonomy" id="1121439"/>
    <lineage>
        <taxon>Bacteria</taxon>
        <taxon>Pseudomonadati</taxon>
        <taxon>Thermodesulfobacteriota</taxon>
        <taxon>Desulfovibrionia</taxon>
        <taxon>Desulfovibrionales</taxon>
        <taxon>Desulfovibrionaceae</taxon>
        <taxon>Alkalidesulfovibrio</taxon>
    </lineage>
</organism>
<dbReference type="eggNOG" id="ENOG5031JHN">
    <property type="taxonomic scope" value="Bacteria"/>
</dbReference>
<comment type="caution">
    <text evidence="1">The sequence shown here is derived from an EMBL/GenBank/DDBJ whole genome shotgun (WGS) entry which is preliminary data.</text>
</comment>
<accession>S7UGM8</accession>
<dbReference type="EMBL" id="ATHI01000026">
    <property type="protein sequence ID" value="EPR32989.1"/>
    <property type="molecule type" value="Genomic_DNA"/>
</dbReference>
<dbReference type="Proteomes" id="UP000014975">
    <property type="component" value="Unassembled WGS sequence"/>
</dbReference>
<dbReference type="OrthoDB" id="5459109at2"/>
<evidence type="ECO:0008006" key="3">
    <source>
        <dbReference type="Google" id="ProtNLM"/>
    </source>
</evidence>
<sequence length="125" mass="13821">MKRICFIILVVGFATFGIGACGKPPPMTLSDFRWECNMAGRTGGTQLRDGSDGGPTGCDPFAQAEICRGYSSRIEAFSGTLDECLQMCRDASAEMYSQQVYHWTCQEVANQVATTCTLYCRRNYQ</sequence>
<reference evidence="1 2" key="1">
    <citation type="journal article" date="2013" name="Genome Announc.">
        <title>Draft genome sequences for three mercury-methylating, sulfate-reducing bacteria.</title>
        <authorList>
            <person name="Brown S.D."/>
            <person name="Hurt R.A.Jr."/>
            <person name="Gilmour C.C."/>
            <person name="Elias D.A."/>
        </authorList>
    </citation>
    <scope>NUCLEOTIDE SEQUENCE [LARGE SCALE GENOMIC DNA]</scope>
    <source>
        <strain evidence="1 2">DSM 16529</strain>
    </source>
</reference>
<keyword evidence="2" id="KW-1185">Reference proteome</keyword>
<dbReference type="PROSITE" id="PS51257">
    <property type="entry name" value="PROKAR_LIPOPROTEIN"/>
    <property type="match status" value="1"/>
</dbReference>
<dbReference type="PATRIC" id="fig|1121439.3.peg.1782"/>
<evidence type="ECO:0000313" key="2">
    <source>
        <dbReference type="Proteomes" id="UP000014975"/>
    </source>
</evidence>
<dbReference type="STRING" id="1121439.dsat_0430"/>
<protein>
    <recommendedName>
        <fullName evidence="3">Lipoprotein</fullName>
    </recommendedName>
</protein>
<proteinExistence type="predicted"/>
<dbReference type="RefSeq" id="WP_020887124.1">
    <property type="nucleotide sequence ID" value="NZ_ATHI01000026.1"/>
</dbReference>
<dbReference type="AlphaFoldDB" id="S7UGM8"/>